<reference evidence="2" key="1">
    <citation type="journal article" date="2019" name="Int. J. Syst. Evol. Microbiol.">
        <title>The Global Catalogue of Microorganisms (GCM) 10K type strain sequencing project: providing services to taxonomists for standard genome sequencing and annotation.</title>
        <authorList>
            <consortium name="The Broad Institute Genomics Platform"/>
            <consortium name="The Broad Institute Genome Sequencing Center for Infectious Disease"/>
            <person name="Wu L."/>
            <person name="Ma J."/>
        </authorList>
    </citation>
    <scope>NUCLEOTIDE SEQUENCE [LARGE SCALE GENOMIC DNA]</scope>
    <source>
        <strain evidence="2">CGMCC 4.7405</strain>
    </source>
</reference>
<comment type="caution">
    <text evidence="1">The sequence shown here is derived from an EMBL/GenBank/DDBJ whole genome shotgun (WGS) entry which is preliminary data.</text>
</comment>
<protein>
    <submittedName>
        <fullName evidence="1">Uncharacterized protein</fullName>
    </submittedName>
</protein>
<gene>
    <name evidence="1" type="ORF">ACFOWZ_20445</name>
</gene>
<dbReference type="EMBL" id="JBHRZI010000015">
    <property type="protein sequence ID" value="MFC3893853.1"/>
    <property type="molecule type" value="Genomic_DNA"/>
</dbReference>
<dbReference type="Proteomes" id="UP001595690">
    <property type="component" value="Unassembled WGS sequence"/>
</dbReference>
<sequence>MDGVRNETNDQPSVVIQVRDLLASRGALTLPAQPPPLAVTPSVAWAKERYGMHAVVNTSIAKVPRGGGLLEMSRFLHDHEVVTPPDNTRLKLLVEGTREQAVLLTDLVFAVRARRPAAPAPGIEVFSAQLFYKVEPKWFYADLTRQDRVPVRPNSARGERGEFPYSVHRREPEHFAVDLELGDQEVEWVAELHWTCEGISGALEISNQGAPFVSRPALGRPRYDWDYNTDQWRRV</sequence>
<keyword evidence="2" id="KW-1185">Reference proteome</keyword>
<name>A0ABV8BTY2_9PSEU</name>
<evidence type="ECO:0000313" key="2">
    <source>
        <dbReference type="Proteomes" id="UP001595690"/>
    </source>
</evidence>
<proteinExistence type="predicted"/>
<organism evidence="1 2">
    <name type="scientific">Lentzea rhizosphaerae</name>
    <dbReference type="NCBI Taxonomy" id="2041025"/>
    <lineage>
        <taxon>Bacteria</taxon>
        <taxon>Bacillati</taxon>
        <taxon>Actinomycetota</taxon>
        <taxon>Actinomycetes</taxon>
        <taxon>Pseudonocardiales</taxon>
        <taxon>Pseudonocardiaceae</taxon>
        <taxon>Lentzea</taxon>
    </lineage>
</organism>
<dbReference type="RefSeq" id="WP_382374709.1">
    <property type="nucleotide sequence ID" value="NZ_JBHRZI010000015.1"/>
</dbReference>
<evidence type="ECO:0000313" key="1">
    <source>
        <dbReference type="EMBL" id="MFC3893853.1"/>
    </source>
</evidence>
<accession>A0ABV8BTY2</accession>